<dbReference type="PANTHER" id="PTHR30408:SF12">
    <property type="entry name" value="TYPE I RESTRICTION ENZYME MJAVIII SPECIFICITY SUBUNIT"/>
    <property type="match status" value="1"/>
</dbReference>
<keyword evidence="6" id="KW-0255">Endonuclease</keyword>
<dbReference type="InterPro" id="IPR000055">
    <property type="entry name" value="Restrct_endonuc_typeI_TRD"/>
</dbReference>
<evidence type="ECO:0000256" key="2">
    <source>
        <dbReference type="ARBA" id="ARBA00022747"/>
    </source>
</evidence>
<dbReference type="Gene3D" id="1.10.287.1120">
    <property type="entry name" value="Bipartite methylase S protein"/>
    <property type="match status" value="1"/>
</dbReference>
<dbReference type="CDD" id="cd17286">
    <property type="entry name" value="RMtype1_S_Lla161ORF747P_TRD1-CR1_like"/>
    <property type="match status" value="1"/>
</dbReference>
<name>A0A401U8V1_9BACT</name>
<keyword evidence="4" id="KW-0175">Coiled coil</keyword>
<reference evidence="6 7" key="1">
    <citation type="submission" date="2018-11" db="EMBL/GenBank/DDBJ databases">
        <title>Chryseotalea sanarue gen. nov., sp., nov., a member of the family Cytophagaceae, isolated from a brackish lake in Hamamatsu Japan.</title>
        <authorList>
            <person name="Maejima Y."/>
            <person name="Iino T."/>
            <person name="Muraguchi Y."/>
            <person name="Fukuda K."/>
            <person name="Ohkuma M."/>
            <person name="Moriuchi R."/>
            <person name="Dohra H."/>
            <person name="Kimbara K."/>
            <person name="Shintani M."/>
        </authorList>
    </citation>
    <scope>NUCLEOTIDE SEQUENCE [LARGE SCALE GENOMIC DNA]</scope>
    <source>
        <strain evidence="6 7">Ys</strain>
    </source>
</reference>
<keyword evidence="3" id="KW-0238">DNA-binding</keyword>
<evidence type="ECO:0000256" key="3">
    <source>
        <dbReference type="ARBA" id="ARBA00023125"/>
    </source>
</evidence>
<dbReference type="CDD" id="cd17517">
    <property type="entry name" value="RMtype1_S_EcoKI_StySPI-TRD2-CR2_like"/>
    <property type="match status" value="1"/>
</dbReference>
<dbReference type="GO" id="GO:0003677">
    <property type="term" value="F:DNA binding"/>
    <property type="evidence" value="ECO:0007669"/>
    <property type="project" value="UniProtKB-KW"/>
</dbReference>
<dbReference type="SUPFAM" id="SSF116734">
    <property type="entry name" value="DNA methylase specificity domain"/>
    <property type="match status" value="2"/>
</dbReference>
<sequence>MKVIPKLRFKEFNDNWETTPLINLSVNGFSNGAFNDPKKVGSGYRIINVKDMYIDGTINIDTLTRVAIDEQEFLKNRVEYGDIFFTRSSLVKEGIAYSNVNLNNVNDLTYDGHLIRMRPNKQKHSPVFLYYNFSTSTARKQFIKRGKTATMTTIGQEDIAKVEITYPSLPEQQKIASFLSAVDEKIQQLTRKKELLEQYKKGVMQQLFSGKLRFKDENGKPYPKWEEKRLGDIGIITTGSTPSTSIPEFYNGDNLFVSPSDIGNGRYITKTKTTLTESGIREGRLIKEGSVLFVCIGSTIGKVAQAGKECITNQQINSIEANGLNSNEFIYSLLEHNALRIKPLAGTQAVPQINKTDFSRLKFSFPFLLEQQKIASFLTTLDAKIESVATQIAQTQTFKKGLLQQMFV</sequence>
<dbReference type="EMBL" id="BHXQ01000002">
    <property type="protein sequence ID" value="GCC51321.1"/>
    <property type="molecule type" value="Genomic_DNA"/>
</dbReference>
<feature type="domain" description="Type I restriction modification DNA specificity" evidence="5">
    <location>
        <begin position="224"/>
        <end position="393"/>
    </location>
</feature>
<dbReference type="InterPro" id="IPR044946">
    <property type="entry name" value="Restrct_endonuc_typeI_TRD_sf"/>
</dbReference>
<comment type="caution">
    <text evidence="6">The sequence shown here is derived from an EMBL/GenBank/DDBJ whole genome shotgun (WGS) entry which is preliminary data.</text>
</comment>
<keyword evidence="7" id="KW-1185">Reference proteome</keyword>
<comment type="similarity">
    <text evidence="1">Belongs to the type-I restriction system S methylase family.</text>
</comment>
<evidence type="ECO:0000256" key="4">
    <source>
        <dbReference type="SAM" id="Coils"/>
    </source>
</evidence>
<evidence type="ECO:0000259" key="5">
    <source>
        <dbReference type="Pfam" id="PF01420"/>
    </source>
</evidence>
<keyword evidence="2" id="KW-0680">Restriction system</keyword>
<evidence type="ECO:0000313" key="6">
    <source>
        <dbReference type="EMBL" id="GCC51321.1"/>
    </source>
</evidence>
<keyword evidence="6" id="KW-0378">Hydrolase</keyword>
<dbReference type="OrthoDB" id="667970at2"/>
<keyword evidence="6" id="KW-0540">Nuclease</keyword>
<feature type="domain" description="Type I restriction modification DNA specificity" evidence="5">
    <location>
        <begin position="78"/>
        <end position="197"/>
    </location>
</feature>
<feature type="coiled-coil region" evidence="4">
    <location>
        <begin position="179"/>
        <end position="206"/>
    </location>
</feature>
<organism evidence="6 7">
    <name type="scientific">Chryseotalea sanaruensis</name>
    <dbReference type="NCBI Taxonomy" id="2482724"/>
    <lineage>
        <taxon>Bacteria</taxon>
        <taxon>Pseudomonadati</taxon>
        <taxon>Bacteroidota</taxon>
        <taxon>Cytophagia</taxon>
        <taxon>Cytophagales</taxon>
        <taxon>Chryseotaleaceae</taxon>
        <taxon>Chryseotalea</taxon>
    </lineage>
</organism>
<evidence type="ECO:0000256" key="1">
    <source>
        <dbReference type="ARBA" id="ARBA00010923"/>
    </source>
</evidence>
<accession>A0A401U8V1</accession>
<dbReference type="PANTHER" id="PTHR30408">
    <property type="entry name" value="TYPE-1 RESTRICTION ENZYME ECOKI SPECIFICITY PROTEIN"/>
    <property type="match status" value="1"/>
</dbReference>
<proteinExistence type="inferred from homology"/>
<dbReference type="InterPro" id="IPR052021">
    <property type="entry name" value="Type-I_RS_S_subunit"/>
</dbReference>
<evidence type="ECO:0000313" key="7">
    <source>
        <dbReference type="Proteomes" id="UP000288227"/>
    </source>
</evidence>
<dbReference type="AlphaFoldDB" id="A0A401U8V1"/>
<gene>
    <name evidence="6" type="ORF">SanaruYs_15440</name>
</gene>
<dbReference type="Pfam" id="PF01420">
    <property type="entry name" value="Methylase_S"/>
    <property type="match status" value="2"/>
</dbReference>
<dbReference type="Proteomes" id="UP000288227">
    <property type="component" value="Unassembled WGS sequence"/>
</dbReference>
<dbReference type="GO" id="GO:0004519">
    <property type="term" value="F:endonuclease activity"/>
    <property type="evidence" value="ECO:0007669"/>
    <property type="project" value="UniProtKB-KW"/>
</dbReference>
<dbReference type="GO" id="GO:0009307">
    <property type="term" value="P:DNA restriction-modification system"/>
    <property type="evidence" value="ECO:0007669"/>
    <property type="project" value="UniProtKB-KW"/>
</dbReference>
<dbReference type="Gene3D" id="3.90.220.20">
    <property type="entry name" value="DNA methylase specificity domains"/>
    <property type="match status" value="2"/>
</dbReference>
<dbReference type="RefSeq" id="WP_127121948.1">
    <property type="nucleotide sequence ID" value="NZ_BHXQ01000002.1"/>
</dbReference>
<protein>
    <submittedName>
        <fullName evidence="6">Restriction endonuclease subunit S</fullName>
    </submittedName>
</protein>